<evidence type="ECO:0000313" key="5">
    <source>
        <dbReference type="Proteomes" id="UP000298073"/>
    </source>
</evidence>
<comment type="caution">
    <text evidence="4">The sequence shown here is derived from an EMBL/GenBank/DDBJ whole genome shotgun (WGS) entry which is preliminary data.</text>
</comment>
<keyword evidence="1" id="KW-0472">Membrane</keyword>
<dbReference type="EMBL" id="SRZA01000001">
    <property type="protein sequence ID" value="TGY08665.1"/>
    <property type="molecule type" value="Genomic_DNA"/>
</dbReference>
<gene>
    <name evidence="3" type="ORF">E4T97_12840</name>
    <name evidence="4" type="ORF">E5356_00065</name>
    <name evidence="2" type="ORF">IMSAGC001_00799</name>
</gene>
<reference evidence="4 6" key="2">
    <citation type="submission" date="2019-04" db="EMBL/GenBank/DDBJ databases">
        <title>Microbes associate with the intestines of laboratory mice.</title>
        <authorList>
            <person name="Navarre W."/>
            <person name="Wong E."/>
            <person name="Huang K."/>
            <person name="Tropini C."/>
            <person name="Ng K."/>
            <person name="Yu B."/>
        </authorList>
    </citation>
    <scope>NUCLEOTIDE SEQUENCE [LARGE SCALE GENOMIC DNA]</scope>
    <source>
        <strain evidence="4 6">NM70_E10</strain>
    </source>
</reference>
<dbReference type="AlphaFoldDB" id="A0A4S2B451"/>
<reference evidence="3 5" key="1">
    <citation type="submission" date="2019-03" db="EMBL/GenBank/DDBJ databases">
        <title>Diversity of the mouse oral microbiome.</title>
        <authorList>
            <person name="Joseph S."/>
            <person name="Aduse-Opoku J."/>
            <person name="Curtis M."/>
            <person name="Wade W."/>
            <person name="Hashim A."/>
        </authorList>
    </citation>
    <scope>NUCLEOTIDE SEQUENCE [LARGE SCALE GENOMIC DNA]</scope>
    <source>
        <strain evidence="3 5">P2318</strain>
    </source>
</reference>
<evidence type="ECO:0000313" key="6">
    <source>
        <dbReference type="Proteomes" id="UP000305751"/>
    </source>
</evidence>
<evidence type="ECO:0008006" key="8">
    <source>
        <dbReference type="Google" id="ProtNLM"/>
    </source>
</evidence>
<reference evidence="2 7" key="3">
    <citation type="journal article" date="2020" name="Microbiome">
        <title>Single-cell genomics of uncultured bacteria reveals dietary fiber responders in the mouse gut microbiota.</title>
        <authorList>
            <person name="Chijiiwa R."/>
            <person name="Hosokawa M."/>
            <person name="Kogawa M."/>
            <person name="Nishikawa Y."/>
            <person name="Ide K."/>
            <person name="Sakanashi C."/>
            <person name="Takahashi K."/>
            <person name="Takeyama H."/>
        </authorList>
    </citation>
    <scope>NUCLEOTIDE SEQUENCE [LARGE SCALE GENOMIC DNA]</scope>
    <source>
        <strain evidence="2">IMSAGC_001</strain>
    </source>
</reference>
<dbReference type="EMBL" id="BLLS01000010">
    <property type="protein sequence ID" value="GFH85399.1"/>
    <property type="molecule type" value="Genomic_DNA"/>
</dbReference>
<dbReference type="Proteomes" id="UP000305751">
    <property type="component" value="Unassembled WGS sequence"/>
</dbReference>
<accession>A0A4S2B451</accession>
<organism evidence="4 6">
    <name type="scientific">Bacteroides acidifaciens</name>
    <dbReference type="NCBI Taxonomy" id="85831"/>
    <lineage>
        <taxon>Bacteria</taxon>
        <taxon>Pseudomonadati</taxon>
        <taxon>Bacteroidota</taxon>
        <taxon>Bacteroidia</taxon>
        <taxon>Bacteroidales</taxon>
        <taxon>Bacteroidaceae</taxon>
        <taxon>Bacteroides</taxon>
    </lineage>
</organism>
<evidence type="ECO:0000313" key="4">
    <source>
        <dbReference type="EMBL" id="TGY08665.1"/>
    </source>
</evidence>
<evidence type="ECO:0000313" key="3">
    <source>
        <dbReference type="EMBL" id="TFU48650.1"/>
    </source>
</evidence>
<evidence type="ECO:0000313" key="2">
    <source>
        <dbReference type="EMBL" id="GFH85399.1"/>
    </source>
</evidence>
<keyword evidence="1" id="KW-1133">Transmembrane helix</keyword>
<evidence type="ECO:0000256" key="1">
    <source>
        <dbReference type="SAM" id="Phobius"/>
    </source>
</evidence>
<dbReference type="Proteomes" id="UP000491181">
    <property type="component" value="Unassembled WGS sequence"/>
</dbReference>
<evidence type="ECO:0000313" key="7">
    <source>
        <dbReference type="Proteomes" id="UP000491181"/>
    </source>
</evidence>
<dbReference type="RefSeq" id="WP_135038311.1">
    <property type="nucleotide sequence ID" value="NZ_BLLS01000010.1"/>
</dbReference>
<protein>
    <recommendedName>
        <fullName evidence="8">HTH luxR-type domain-containing protein</fullName>
    </recommendedName>
</protein>
<keyword evidence="6" id="KW-1185">Reference proteome</keyword>
<proteinExistence type="predicted"/>
<name>A0A4S2B451_9BACE</name>
<sequence>METTYTITLTVISLLFYKKDHYAMDFIRTSLVDVKYTQLYLLLSCILLFIAIINRIKSYQKAQKAAAIKKQLCKELEIQRAITEEHAATISLLQKEITSLTEQKNVADSSFPHTNILHATEYDKFIHYFQISNPCLLSYLKSPEFKLTSYEIVLCLFAYLNTSSSHIEYLLNKKHDTLKKARQRIKVKMQIDNKDNIGNFLREKMR</sequence>
<dbReference type="Proteomes" id="UP000298073">
    <property type="component" value="Unassembled WGS sequence"/>
</dbReference>
<dbReference type="EMBL" id="SPPV01000027">
    <property type="protein sequence ID" value="TFU48650.1"/>
    <property type="molecule type" value="Genomic_DNA"/>
</dbReference>
<keyword evidence="1" id="KW-0812">Transmembrane</keyword>
<feature type="transmembrane region" description="Helical" evidence="1">
    <location>
        <begin position="39"/>
        <end position="56"/>
    </location>
</feature>